<feature type="transmembrane region" description="Helical" evidence="10">
    <location>
        <begin position="295"/>
        <end position="319"/>
    </location>
</feature>
<evidence type="ECO:0000313" key="13">
    <source>
        <dbReference type="Proteomes" id="UP000002432"/>
    </source>
</evidence>
<evidence type="ECO:0000256" key="1">
    <source>
        <dbReference type="ARBA" id="ARBA00004141"/>
    </source>
</evidence>
<dbReference type="HOGENOM" id="CLU_005126_7_1_0"/>
<evidence type="ECO:0000259" key="11">
    <source>
        <dbReference type="Pfam" id="PF00999"/>
    </source>
</evidence>
<keyword evidence="13" id="KW-1185">Reference proteome</keyword>
<name>Q1IV40_KORVE</name>
<evidence type="ECO:0000256" key="5">
    <source>
        <dbReference type="ARBA" id="ARBA00022989"/>
    </source>
</evidence>
<feature type="transmembrane region" description="Helical" evidence="10">
    <location>
        <begin position="179"/>
        <end position="201"/>
    </location>
</feature>
<keyword evidence="6" id="KW-0915">Sodium</keyword>
<sequence>MPHGTETLLLQLFTIFVWAKAFGEIFERLRLPAVLGEILAGVILGPFAAKLIEPSDTIVSMAEIGAIFLLFSVGLETSPKDLIKVGRTSLNVALAGIAAPFLLGFIYLKARGEVTHEAAFVAAAMVATSVGITARVLSDLHVIKSYTSQVILGAAVFDDILGMILLTIVVSLAEGSGIQYIHLGIVAAEAVGFALIMIFVAPRVVGRMEPGLQKMSSGNAPLILALAICLGFSVLATKIGMAAIIGAFFAGLIFADHAPRWELESPVRGITEFLTPFFFFTMGARLDLHIFTPDLIVAASIVGFLALVSKVVGCGLPVLHEGWKTALKIGVGMTPRGEVALIVALIGLQMNMVSQRAYAIVILMTAITTILPPPFLRMLYRDEIVDSEEEPQSVAADV</sequence>
<dbReference type="InterPro" id="IPR038770">
    <property type="entry name" value="Na+/solute_symporter_sf"/>
</dbReference>
<feature type="transmembrane region" description="Helical" evidence="10">
    <location>
        <begin position="222"/>
        <end position="255"/>
    </location>
</feature>
<accession>Q1IV40</accession>
<evidence type="ECO:0000256" key="3">
    <source>
        <dbReference type="ARBA" id="ARBA00022449"/>
    </source>
</evidence>
<keyword evidence="8 10" id="KW-0472">Membrane</keyword>
<keyword evidence="7" id="KW-0406">Ion transport</keyword>
<dbReference type="GO" id="GO:0015297">
    <property type="term" value="F:antiporter activity"/>
    <property type="evidence" value="ECO:0007669"/>
    <property type="project" value="UniProtKB-KW"/>
</dbReference>
<dbReference type="InterPro" id="IPR006153">
    <property type="entry name" value="Cation/H_exchanger_TM"/>
</dbReference>
<keyword evidence="2" id="KW-0813">Transport</keyword>
<dbReference type="Gene3D" id="1.20.1530.20">
    <property type="match status" value="1"/>
</dbReference>
<dbReference type="GO" id="GO:0016020">
    <property type="term" value="C:membrane"/>
    <property type="evidence" value="ECO:0007669"/>
    <property type="project" value="UniProtKB-SubCell"/>
</dbReference>
<evidence type="ECO:0000313" key="12">
    <source>
        <dbReference type="EMBL" id="ABF39260.1"/>
    </source>
</evidence>
<dbReference type="EnsemblBacteria" id="ABF39260">
    <property type="protein sequence ID" value="ABF39260"/>
    <property type="gene ID" value="Acid345_0255"/>
</dbReference>
<dbReference type="PANTHER" id="PTHR43562">
    <property type="entry name" value="NAPA-TYPE SODIUM/HYDROGEN ANTIPORTER"/>
    <property type="match status" value="1"/>
</dbReference>
<dbReference type="PANTHER" id="PTHR43562:SF3">
    <property type="entry name" value="SODIUM ION_PROTON EXCHANGER (EUROFUNG)"/>
    <property type="match status" value="1"/>
</dbReference>
<dbReference type="STRING" id="204669.Acid345_0255"/>
<keyword evidence="4 10" id="KW-0812">Transmembrane</keyword>
<dbReference type="Pfam" id="PF00999">
    <property type="entry name" value="Na_H_Exchanger"/>
    <property type="match status" value="1"/>
</dbReference>
<dbReference type="AlphaFoldDB" id="Q1IV40"/>
<keyword evidence="5 10" id="KW-1133">Transmembrane helix</keyword>
<comment type="subcellular location">
    <subcellularLocation>
        <location evidence="1">Membrane</location>
        <topology evidence="1">Multi-pass membrane protein</topology>
    </subcellularLocation>
</comment>
<keyword evidence="3" id="KW-0050">Antiport</keyword>
<dbReference type="Proteomes" id="UP000002432">
    <property type="component" value="Chromosome"/>
</dbReference>
<dbReference type="GO" id="GO:0006814">
    <property type="term" value="P:sodium ion transport"/>
    <property type="evidence" value="ECO:0007669"/>
    <property type="project" value="UniProtKB-KW"/>
</dbReference>
<evidence type="ECO:0000256" key="7">
    <source>
        <dbReference type="ARBA" id="ARBA00023065"/>
    </source>
</evidence>
<protein>
    <submittedName>
        <fullName evidence="12">Transporter, CPA2 family (2.A.37)</fullName>
    </submittedName>
</protein>
<feature type="transmembrane region" description="Helical" evidence="10">
    <location>
        <begin position="58"/>
        <end position="77"/>
    </location>
</feature>
<feature type="domain" description="Cation/H+ exchanger transmembrane" evidence="11">
    <location>
        <begin position="21"/>
        <end position="375"/>
    </location>
</feature>
<feature type="transmembrane region" description="Helical" evidence="10">
    <location>
        <begin position="267"/>
        <end position="288"/>
    </location>
</feature>
<proteinExistence type="predicted"/>
<evidence type="ECO:0000256" key="6">
    <source>
        <dbReference type="ARBA" id="ARBA00023053"/>
    </source>
</evidence>
<reference evidence="12 13" key="1">
    <citation type="journal article" date="2009" name="Appl. Environ. Microbiol.">
        <title>Three genomes from the phylum Acidobacteria provide insight into the lifestyles of these microorganisms in soils.</title>
        <authorList>
            <person name="Ward N.L."/>
            <person name="Challacombe J.F."/>
            <person name="Janssen P.H."/>
            <person name="Henrissat B."/>
            <person name="Coutinho P.M."/>
            <person name="Wu M."/>
            <person name="Xie G."/>
            <person name="Haft D.H."/>
            <person name="Sait M."/>
            <person name="Badger J."/>
            <person name="Barabote R.D."/>
            <person name="Bradley B."/>
            <person name="Brettin T.S."/>
            <person name="Brinkac L.M."/>
            <person name="Bruce D."/>
            <person name="Creasy T."/>
            <person name="Daugherty S.C."/>
            <person name="Davidsen T.M."/>
            <person name="DeBoy R.T."/>
            <person name="Detter J.C."/>
            <person name="Dodson R.J."/>
            <person name="Durkin A.S."/>
            <person name="Ganapathy A."/>
            <person name="Gwinn-Giglio M."/>
            <person name="Han C.S."/>
            <person name="Khouri H."/>
            <person name="Kiss H."/>
            <person name="Kothari S.P."/>
            <person name="Madupu R."/>
            <person name="Nelson K.E."/>
            <person name="Nelson W.C."/>
            <person name="Paulsen I."/>
            <person name="Penn K."/>
            <person name="Ren Q."/>
            <person name="Rosovitz M.J."/>
            <person name="Selengut J.D."/>
            <person name="Shrivastava S."/>
            <person name="Sullivan S.A."/>
            <person name="Tapia R."/>
            <person name="Thompson L.S."/>
            <person name="Watkins K.L."/>
            <person name="Yang Q."/>
            <person name="Yu C."/>
            <person name="Zafar N."/>
            <person name="Zhou L."/>
            <person name="Kuske C.R."/>
        </authorList>
    </citation>
    <scope>NUCLEOTIDE SEQUENCE [LARGE SCALE GENOMIC DNA]</scope>
    <source>
        <strain evidence="12 13">Ellin345</strain>
    </source>
</reference>
<evidence type="ECO:0000256" key="2">
    <source>
        <dbReference type="ARBA" id="ARBA00022448"/>
    </source>
</evidence>
<dbReference type="eggNOG" id="COG0475">
    <property type="taxonomic scope" value="Bacteria"/>
</dbReference>
<feature type="transmembrane region" description="Helical" evidence="10">
    <location>
        <begin position="150"/>
        <end position="173"/>
    </location>
</feature>
<dbReference type="KEGG" id="aba:Acid345_0255"/>
<gene>
    <name evidence="12" type="ordered locus">Acid345_0255</name>
</gene>
<feature type="transmembrane region" description="Helical" evidence="10">
    <location>
        <begin position="358"/>
        <end position="376"/>
    </location>
</feature>
<feature type="transmembrane region" description="Helical" evidence="10">
    <location>
        <begin position="89"/>
        <end position="108"/>
    </location>
</feature>
<feature type="transmembrane region" description="Helical" evidence="10">
    <location>
        <begin position="120"/>
        <end position="138"/>
    </location>
</feature>
<dbReference type="GO" id="GO:1902600">
    <property type="term" value="P:proton transmembrane transport"/>
    <property type="evidence" value="ECO:0007669"/>
    <property type="project" value="InterPro"/>
</dbReference>
<dbReference type="EMBL" id="CP000360">
    <property type="protein sequence ID" value="ABF39260.1"/>
    <property type="molecule type" value="Genomic_DNA"/>
</dbReference>
<dbReference type="RefSeq" id="WP_011521062.1">
    <property type="nucleotide sequence ID" value="NC_008009.1"/>
</dbReference>
<evidence type="ECO:0000256" key="10">
    <source>
        <dbReference type="SAM" id="Phobius"/>
    </source>
</evidence>
<evidence type="ECO:0000256" key="4">
    <source>
        <dbReference type="ARBA" id="ARBA00022692"/>
    </source>
</evidence>
<organism evidence="12 13">
    <name type="scientific">Koribacter versatilis (strain Ellin345)</name>
    <dbReference type="NCBI Taxonomy" id="204669"/>
    <lineage>
        <taxon>Bacteria</taxon>
        <taxon>Pseudomonadati</taxon>
        <taxon>Acidobacteriota</taxon>
        <taxon>Terriglobia</taxon>
        <taxon>Terriglobales</taxon>
        <taxon>Candidatus Korobacteraceae</taxon>
        <taxon>Candidatus Korobacter</taxon>
    </lineage>
</organism>
<dbReference type="OrthoDB" id="9793589at2"/>
<evidence type="ECO:0000256" key="8">
    <source>
        <dbReference type="ARBA" id="ARBA00023136"/>
    </source>
</evidence>
<evidence type="ECO:0000256" key="9">
    <source>
        <dbReference type="ARBA" id="ARBA00023201"/>
    </source>
</evidence>
<keyword evidence="9" id="KW-0739">Sodium transport</keyword>